<protein>
    <submittedName>
        <fullName evidence="1">Uncharacterized protein</fullName>
    </submittedName>
</protein>
<proteinExistence type="predicted"/>
<comment type="caution">
    <text evidence="1">The sequence shown here is derived from an EMBL/GenBank/DDBJ whole genome shotgun (WGS) entry which is preliminary data.</text>
</comment>
<sequence>MSNYLQQATVYGSAAARYVQQELSYNLMPVINRFTETARTRFDAYNPAAITAFNGVKGKVYQLPCGETSADALSWIQSHPGQTAFIVVGGTVFFVPSLATVPALAALGFTGAGPVAGSLAAGFQAVIGPVAANSIFATMQSAAMGGYGVAAVNGVAQAGAAIWTAGWAAAGLTVSSSVVEKAKL</sequence>
<reference evidence="1" key="1">
    <citation type="submission" date="2024-09" db="EMBL/GenBank/DDBJ databases">
        <title>Black Yeasts Isolated from many extreme environments.</title>
        <authorList>
            <person name="Coleine C."/>
            <person name="Stajich J.E."/>
            <person name="Selbmann L."/>
        </authorList>
    </citation>
    <scope>NUCLEOTIDE SEQUENCE</scope>
    <source>
        <strain evidence="1">CCFEE 5737</strain>
    </source>
</reference>
<evidence type="ECO:0000313" key="2">
    <source>
        <dbReference type="Proteomes" id="UP001186974"/>
    </source>
</evidence>
<keyword evidence="2" id="KW-1185">Reference proteome</keyword>
<gene>
    <name evidence="1" type="ORF">LTS18_005605</name>
</gene>
<name>A0ACC3DY54_9PEZI</name>
<accession>A0ACC3DY54</accession>
<organism evidence="1 2">
    <name type="scientific">Coniosporium uncinatum</name>
    <dbReference type="NCBI Taxonomy" id="93489"/>
    <lineage>
        <taxon>Eukaryota</taxon>
        <taxon>Fungi</taxon>
        <taxon>Dikarya</taxon>
        <taxon>Ascomycota</taxon>
        <taxon>Pezizomycotina</taxon>
        <taxon>Dothideomycetes</taxon>
        <taxon>Dothideomycetes incertae sedis</taxon>
        <taxon>Coniosporium</taxon>
    </lineage>
</organism>
<evidence type="ECO:0000313" key="1">
    <source>
        <dbReference type="EMBL" id="KAK3081539.1"/>
    </source>
</evidence>
<dbReference type="EMBL" id="JAWDJW010000134">
    <property type="protein sequence ID" value="KAK3081539.1"/>
    <property type="molecule type" value="Genomic_DNA"/>
</dbReference>
<dbReference type="Proteomes" id="UP001186974">
    <property type="component" value="Unassembled WGS sequence"/>
</dbReference>